<keyword evidence="1" id="KW-0511">Multifunctional enzyme</keyword>
<feature type="non-terminal residue" evidence="4">
    <location>
        <position position="1"/>
    </location>
</feature>
<dbReference type="PANTHER" id="PTHR37984:SF5">
    <property type="entry name" value="PROTEIN NYNRIN-LIKE"/>
    <property type="match status" value="1"/>
</dbReference>
<dbReference type="SUPFAM" id="SSF56672">
    <property type="entry name" value="DNA/RNA polymerases"/>
    <property type="match status" value="1"/>
</dbReference>
<evidence type="ECO:0000313" key="5">
    <source>
        <dbReference type="Proteomes" id="UP001234989"/>
    </source>
</evidence>
<dbReference type="PANTHER" id="PTHR37984">
    <property type="entry name" value="PROTEIN CBG26694"/>
    <property type="match status" value="1"/>
</dbReference>
<proteinExistence type="predicted"/>
<dbReference type="InterPro" id="IPR043128">
    <property type="entry name" value="Rev_trsase/Diguanyl_cyclase"/>
</dbReference>
<dbReference type="InterPro" id="IPR041577">
    <property type="entry name" value="RT_RNaseH_2"/>
</dbReference>
<gene>
    <name evidence="4" type="ORF">MTR67_002948</name>
</gene>
<evidence type="ECO:0000256" key="2">
    <source>
        <dbReference type="SAM" id="Coils"/>
    </source>
</evidence>
<evidence type="ECO:0000259" key="3">
    <source>
        <dbReference type="Pfam" id="PF17919"/>
    </source>
</evidence>
<dbReference type="Pfam" id="PF17919">
    <property type="entry name" value="RT_RNaseH_2"/>
    <property type="match status" value="1"/>
</dbReference>
<dbReference type="Proteomes" id="UP001234989">
    <property type="component" value="Chromosome 1"/>
</dbReference>
<keyword evidence="2" id="KW-0175">Coiled coil</keyword>
<dbReference type="EMBL" id="CP133612">
    <property type="protein sequence ID" value="WMV09563.1"/>
    <property type="molecule type" value="Genomic_DNA"/>
</dbReference>
<dbReference type="AlphaFoldDB" id="A0AAF0T9X6"/>
<organism evidence="4 5">
    <name type="scientific">Solanum verrucosum</name>
    <dbReference type="NCBI Taxonomy" id="315347"/>
    <lineage>
        <taxon>Eukaryota</taxon>
        <taxon>Viridiplantae</taxon>
        <taxon>Streptophyta</taxon>
        <taxon>Embryophyta</taxon>
        <taxon>Tracheophyta</taxon>
        <taxon>Spermatophyta</taxon>
        <taxon>Magnoliopsida</taxon>
        <taxon>eudicotyledons</taxon>
        <taxon>Gunneridae</taxon>
        <taxon>Pentapetalae</taxon>
        <taxon>asterids</taxon>
        <taxon>lamiids</taxon>
        <taxon>Solanales</taxon>
        <taxon>Solanaceae</taxon>
        <taxon>Solanoideae</taxon>
        <taxon>Solaneae</taxon>
        <taxon>Solanum</taxon>
    </lineage>
</organism>
<reference evidence="4" key="1">
    <citation type="submission" date="2023-08" db="EMBL/GenBank/DDBJ databases">
        <title>A de novo genome assembly of Solanum verrucosum Schlechtendal, a Mexican diploid species geographically isolated from the other diploid A-genome species in potato relatives.</title>
        <authorList>
            <person name="Hosaka K."/>
        </authorList>
    </citation>
    <scope>NUCLEOTIDE SEQUENCE</scope>
    <source>
        <tissue evidence="4">Young leaves</tissue>
    </source>
</reference>
<feature type="coiled-coil region" evidence="2">
    <location>
        <begin position="85"/>
        <end position="112"/>
    </location>
</feature>
<evidence type="ECO:0000256" key="1">
    <source>
        <dbReference type="ARBA" id="ARBA00023268"/>
    </source>
</evidence>
<feature type="domain" description="Reverse transcriptase/retrotransposon-derived protein RNase H-like" evidence="3">
    <location>
        <begin position="165"/>
        <end position="210"/>
    </location>
</feature>
<dbReference type="GO" id="GO:0003824">
    <property type="term" value="F:catalytic activity"/>
    <property type="evidence" value="ECO:0007669"/>
    <property type="project" value="UniProtKB-KW"/>
</dbReference>
<keyword evidence="5" id="KW-1185">Reference proteome</keyword>
<dbReference type="InterPro" id="IPR050951">
    <property type="entry name" value="Retrovirus_Pol_polyprotein"/>
</dbReference>
<dbReference type="FunFam" id="3.30.70.270:FF:000020">
    <property type="entry name" value="Transposon Tf2-6 polyprotein-like Protein"/>
    <property type="match status" value="1"/>
</dbReference>
<sequence length="267" mass="30355">DENSISKGPFFSCLKARKMISKGCIYHLVRVRDVDSETTALESVPAVNECLEVFPDDLPSIPPQREINFCIDLLLDTQRISIPPYIMALIELKELEEQLKDLLDKGIEVNLKKTDAVNSWPRPLTPSDIRRFLGLAGYYRRFVEGFSSIASHLTTLTQKKVKFIWSEACEKSFQELKDRLTSAPVLTLSEGTYGFVVYCDASRIGLGCVCHTPSYPRDVDTTKGDKDKHVTSPRRMRTTTDAAELMIENRPKRDMDAKNLNLHHEKM</sequence>
<evidence type="ECO:0000313" key="4">
    <source>
        <dbReference type="EMBL" id="WMV09563.1"/>
    </source>
</evidence>
<dbReference type="Gene3D" id="3.30.70.270">
    <property type="match status" value="1"/>
</dbReference>
<name>A0AAF0T9X6_SOLVR</name>
<accession>A0AAF0T9X6</accession>
<protein>
    <recommendedName>
        <fullName evidence="3">Reverse transcriptase/retrotransposon-derived protein RNase H-like domain-containing protein</fullName>
    </recommendedName>
</protein>
<dbReference type="InterPro" id="IPR043502">
    <property type="entry name" value="DNA/RNA_pol_sf"/>
</dbReference>